<protein>
    <submittedName>
        <fullName evidence="2">Uncharacterized protein</fullName>
    </submittedName>
</protein>
<dbReference type="PROSITE" id="PS50092">
    <property type="entry name" value="TSP1"/>
    <property type="match status" value="1"/>
</dbReference>
<dbReference type="PROSITE" id="PS51257">
    <property type="entry name" value="PROKAR_LIPOPROTEIN"/>
    <property type="match status" value="1"/>
</dbReference>
<dbReference type="EMBL" id="VXIV02003539">
    <property type="protein sequence ID" value="KAF6016444.1"/>
    <property type="molecule type" value="Genomic_DNA"/>
</dbReference>
<organism evidence="2 3">
    <name type="scientific">Bugula neritina</name>
    <name type="common">Brown bryozoan</name>
    <name type="synonym">Sertularia neritina</name>
    <dbReference type="NCBI Taxonomy" id="10212"/>
    <lineage>
        <taxon>Eukaryota</taxon>
        <taxon>Metazoa</taxon>
        <taxon>Spiralia</taxon>
        <taxon>Lophotrochozoa</taxon>
        <taxon>Bryozoa</taxon>
        <taxon>Gymnolaemata</taxon>
        <taxon>Cheilostomatida</taxon>
        <taxon>Flustrina</taxon>
        <taxon>Buguloidea</taxon>
        <taxon>Bugulidae</taxon>
        <taxon>Bugula</taxon>
    </lineage>
</organism>
<feature type="signal peptide" evidence="1">
    <location>
        <begin position="1"/>
        <end position="20"/>
    </location>
</feature>
<dbReference type="OrthoDB" id="98591at2759"/>
<dbReference type="AlphaFoldDB" id="A0A7J7ISS4"/>
<reference evidence="2" key="1">
    <citation type="submission" date="2020-06" db="EMBL/GenBank/DDBJ databases">
        <title>Draft genome of Bugula neritina, a colonial animal packing powerful symbionts and potential medicines.</title>
        <authorList>
            <person name="Rayko M."/>
        </authorList>
    </citation>
    <scope>NUCLEOTIDE SEQUENCE [LARGE SCALE GENOMIC DNA]</scope>
    <source>
        <strain evidence="2">Kwan_BN1</strain>
    </source>
</reference>
<comment type="caution">
    <text evidence="2">The sequence shown here is derived from an EMBL/GenBank/DDBJ whole genome shotgun (WGS) entry which is preliminary data.</text>
</comment>
<dbReference type="SMART" id="SM00209">
    <property type="entry name" value="TSP1"/>
    <property type="match status" value="1"/>
</dbReference>
<dbReference type="SUPFAM" id="SSF82895">
    <property type="entry name" value="TSP-1 type 1 repeat"/>
    <property type="match status" value="1"/>
</dbReference>
<accession>A0A7J7ISS4</accession>
<dbReference type="Pfam" id="PF00090">
    <property type="entry name" value="TSP_1"/>
    <property type="match status" value="1"/>
</dbReference>
<dbReference type="InterPro" id="IPR036383">
    <property type="entry name" value="TSP1_rpt_sf"/>
</dbReference>
<dbReference type="Proteomes" id="UP000593567">
    <property type="component" value="Unassembled WGS sequence"/>
</dbReference>
<sequence>MQKQFSLLVCLAVVIASCHGFAVAGKFDWQSFKHLARNVAVKSYNTVKDEVKSWRPWSEWTECTRKCGRGVHSRIRYCETGRHGSPPYSKYGCYGPAIESKVCTGTFCSNNNNH</sequence>
<dbReference type="InterPro" id="IPR038877">
    <property type="entry name" value="THSD1"/>
</dbReference>
<keyword evidence="3" id="KW-1185">Reference proteome</keyword>
<dbReference type="Gene3D" id="2.20.100.10">
    <property type="entry name" value="Thrombospondin type-1 (TSP1) repeat"/>
    <property type="match status" value="1"/>
</dbReference>
<name>A0A7J7ISS4_BUGNE</name>
<dbReference type="PANTHER" id="PTHR16311">
    <property type="entry name" value="THROMBOSPONDIN TYPE I DOMAIN-CONTAINING 1"/>
    <property type="match status" value="1"/>
</dbReference>
<dbReference type="InterPro" id="IPR000884">
    <property type="entry name" value="TSP1_rpt"/>
</dbReference>
<evidence type="ECO:0000313" key="2">
    <source>
        <dbReference type="EMBL" id="KAF6016444.1"/>
    </source>
</evidence>
<gene>
    <name evidence="2" type="ORF">EB796_025247</name>
</gene>
<proteinExistence type="predicted"/>
<feature type="chain" id="PRO_5029538689" evidence="1">
    <location>
        <begin position="21"/>
        <end position="114"/>
    </location>
</feature>
<dbReference type="GO" id="GO:0071944">
    <property type="term" value="C:cell periphery"/>
    <property type="evidence" value="ECO:0007669"/>
    <property type="project" value="TreeGrafter"/>
</dbReference>
<dbReference type="PANTHER" id="PTHR16311:SF3">
    <property type="entry name" value="THROMBOSPONDIN TYPE-1 DOMAIN-CONTAINING PROTEIN 1"/>
    <property type="match status" value="1"/>
</dbReference>
<evidence type="ECO:0000256" key="1">
    <source>
        <dbReference type="SAM" id="SignalP"/>
    </source>
</evidence>
<keyword evidence="1" id="KW-0732">Signal</keyword>
<evidence type="ECO:0000313" key="3">
    <source>
        <dbReference type="Proteomes" id="UP000593567"/>
    </source>
</evidence>